<evidence type="ECO:0000256" key="1">
    <source>
        <dbReference type="SAM" id="Phobius"/>
    </source>
</evidence>
<protein>
    <submittedName>
        <fullName evidence="2">LPXTG cell wall anchor domain-containing protein</fullName>
    </submittedName>
</protein>
<gene>
    <name evidence="2" type="ORF">GLW00_16275</name>
</gene>
<accession>A0A845FF59</accession>
<sequence>MTGDSMLELLMLIITVVLVAGYIYLIYKKRKNLKKEYGWKSYVTPGAFVIAPLVALFSYLFEFGGIATWFILGVCFITGAFFTKYLPEPKEG</sequence>
<comment type="caution">
    <text evidence="2">The sequence shown here is derived from an EMBL/GenBank/DDBJ whole genome shotgun (WGS) entry which is preliminary data.</text>
</comment>
<dbReference type="Proteomes" id="UP000450457">
    <property type="component" value="Unassembled WGS sequence"/>
</dbReference>
<keyword evidence="1" id="KW-0812">Transmembrane</keyword>
<organism evidence="2 3">
    <name type="scientific">Halobacillus litoralis</name>
    <dbReference type="NCBI Taxonomy" id="45668"/>
    <lineage>
        <taxon>Bacteria</taxon>
        <taxon>Bacillati</taxon>
        <taxon>Bacillota</taxon>
        <taxon>Bacilli</taxon>
        <taxon>Bacillales</taxon>
        <taxon>Bacillaceae</taxon>
        <taxon>Halobacillus</taxon>
    </lineage>
</organism>
<feature type="transmembrane region" description="Helical" evidence="1">
    <location>
        <begin position="39"/>
        <end position="60"/>
    </location>
</feature>
<evidence type="ECO:0000313" key="3">
    <source>
        <dbReference type="Proteomes" id="UP000450457"/>
    </source>
</evidence>
<dbReference type="EMBL" id="WMFA01000008">
    <property type="protein sequence ID" value="MYL72404.1"/>
    <property type="molecule type" value="Genomic_DNA"/>
</dbReference>
<reference evidence="2 3" key="1">
    <citation type="submission" date="2019-11" db="EMBL/GenBank/DDBJ databases">
        <title>Genome sequences of 17 halophilic strains isolated from different environments.</title>
        <authorList>
            <person name="Furrow R.E."/>
        </authorList>
    </citation>
    <scope>NUCLEOTIDE SEQUENCE [LARGE SCALE GENOMIC DNA]</scope>
    <source>
        <strain evidence="2 3">SL-4</strain>
    </source>
</reference>
<feature type="transmembrane region" description="Helical" evidence="1">
    <location>
        <begin position="6"/>
        <end position="27"/>
    </location>
</feature>
<name>A0A845FF59_9BACI</name>
<proteinExistence type="predicted"/>
<dbReference type="AlphaFoldDB" id="A0A845FF59"/>
<evidence type="ECO:0000313" key="2">
    <source>
        <dbReference type="EMBL" id="MYL72404.1"/>
    </source>
</evidence>
<feature type="transmembrane region" description="Helical" evidence="1">
    <location>
        <begin position="66"/>
        <end position="86"/>
    </location>
</feature>
<keyword evidence="1" id="KW-1133">Transmembrane helix</keyword>
<keyword evidence="1" id="KW-0472">Membrane</keyword>
<dbReference type="NCBIfam" id="TIGR01167">
    <property type="entry name" value="LPXTG_anchor"/>
    <property type="match status" value="1"/>
</dbReference>